<comment type="caution">
    <text evidence="8">The sequence shown here is derived from an EMBL/GenBank/DDBJ whole genome shotgun (WGS) entry which is preliminary data.</text>
</comment>
<feature type="domain" description="Beta-xylosidase C-terminal Concanavalin A-like" evidence="7">
    <location>
        <begin position="309"/>
        <end position="497"/>
    </location>
</feature>
<dbReference type="Gene3D" id="2.115.10.20">
    <property type="entry name" value="Glycosyl hydrolase domain, family 43"/>
    <property type="match status" value="1"/>
</dbReference>
<evidence type="ECO:0000313" key="8">
    <source>
        <dbReference type="EMBL" id="THE11851.1"/>
    </source>
</evidence>
<dbReference type="PANTHER" id="PTHR42812:SF12">
    <property type="entry name" value="BETA-XYLOSIDASE-RELATED"/>
    <property type="match status" value="1"/>
</dbReference>
<dbReference type="SUPFAM" id="SSF49899">
    <property type="entry name" value="Concanavalin A-like lectins/glucanases"/>
    <property type="match status" value="1"/>
</dbReference>
<reference evidence="8 9" key="1">
    <citation type="journal article" date="2019" name="Indoor Air">
        <title>Impacts of indoor surface finishes on bacterial viability.</title>
        <authorList>
            <person name="Hu J."/>
            <person name="Maamar S.B."/>
            <person name="Glawe A.J."/>
            <person name="Gottel N."/>
            <person name="Gilbert J.A."/>
            <person name="Hartmann E.M."/>
        </authorList>
    </citation>
    <scope>NUCLEOTIDE SEQUENCE [LARGE SCALE GENOMIC DNA]</scope>
    <source>
        <strain evidence="8 9">AF060A6</strain>
    </source>
</reference>
<dbReference type="InterPro" id="IPR023296">
    <property type="entry name" value="Glyco_hydro_beta-prop_sf"/>
</dbReference>
<keyword evidence="2 6" id="KW-0378">Hydrolase</keyword>
<gene>
    <name evidence="8" type="ORF">E1I69_13265</name>
</gene>
<dbReference type="GO" id="GO:0005975">
    <property type="term" value="P:carbohydrate metabolic process"/>
    <property type="evidence" value="ECO:0007669"/>
    <property type="project" value="InterPro"/>
</dbReference>
<dbReference type="RefSeq" id="WP_136380066.1">
    <property type="nucleotide sequence ID" value="NZ_SLUB01000023.1"/>
</dbReference>
<dbReference type="OrthoDB" id="9801455at2"/>
<evidence type="ECO:0000256" key="6">
    <source>
        <dbReference type="RuleBase" id="RU361187"/>
    </source>
</evidence>
<dbReference type="Pfam" id="PF04616">
    <property type="entry name" value="Glyco_hydro_43"/>
    <property type="match status" value="1"/>
</dbReference>
<evidence type="ECO:0000256" key="2">
    <source>
        <dbReference type="ARBA" id="ARBA00022801"/>
    </source>
</evidence>
<dbReference type="AlphaFoldDB" id="A0A4S3PQC4"/>
<organism evidence="8 9">
    <name type="scientific">Bacillus timonensis</name>
    <dbReference type="NCBI Taxonomy" id="1033734"/>
    <lineage>
        <taxon>Bacteria</taxon>
        <taxon>Bacillati</taxon>
        <taxon>Bacillota</taxon>
        <taxon>Bacilli</taxon>
        <taxon>Bacillales</taxon>
        <taxon>Bacillaceae</taxon>
        <taxon>Bacillus</taxon>
    </lineage>
</organism>
<dbReference type="SUPFAM" id="SSF75005">
    <property type="entry name" value="Arabinanase/levansucrase/invertase"/>
    <property type="match status" value="1"/>
</dbReference>
<feature type="site" description="Important for catalytic activity, responsible for pKa modulation of the active site Glu and correct orientation of both the proton donor and substrate" evidence="5">
    <location>
        <position position="120"/>
    </location>
</feature>
<sequence length="498" mass="57062">MKYKNPVIPGFYPDPSICRVGEDYYLVNSSFAYVPGVPIWHSKDLVHWRQIGYCLTRKSQLQLNNSAISGGIFAPTLRFYNGRFFMVTTNIDQGGHFYVWANNPAEEWSDPIYVDQPGIDPSLFFDDDGKVFFTSTSDLQSKAIYQCEIDIETGQKLSDTQMIWEGTGGAFPEGPHLYKINGYYYLMCAEGGTEYGHMVTIARSKTPYGPFESYPGNPILSHRSLNHKVHATGHADLIEAQDGTWWAVFLGIRPIRFPYRHHLGRETFLAPVSWTDDDWPIIGNNGVVELEMDAETLPFALWEEEPEVDHFDQPKLGLKWNFIRNSYNVDWSLKKRDGWLAFSGSEVRLIDSGTPAFIGCRQQHFQCDVSTKMEFDPQEGDEAGLAVFMNEGYHYTIGLTKVENNYVILFRKQVGSMTVVEHSCPIKDLIVELRIQATPEKYIFSYCNSNQRWQYIGEGETQFLSTEVAGGFTGVFFGMYNYSTNRTVAYYDWFQYRS</sequence>
<evidence type="ECO:0000259" key="7">
    <source>
        <dbReference type="Pfam" id="PF17851"/>
    </source>
</evidence>
<dbReference type="InterPro" id="IPR041542">
    <property type="entry name" value="GH43_C2"/>
</dbReference>
<dbReference type="InterPro" id="IPR013320">
    <property type="entry name" value="ConA-like_dom_sf"/>
</dbReference>
<proteinExistence type="inferred from homology"/>
<name>A0A4S3PQC4_9BACI</name>
<keyword evidence="3 6" id="KW-0326">Glycosidase</keyword>
<dbReference type="Gene3D" id="2.60.120.200">
    <property type="match status" value="1"/>
</dbReference>
<feature type="active site" description="Proton acceptor" evidence="4">
    <location>
        <position position="14"/>
    </location>
</feature>
<dbReference type="CDD" id="cd18617">
    <property type="entry name" value="GH43_XynB-like"/>
    <property type="match status" value="1"/>
</dbReference>
<evidence type="ECO:0000256" key="4">
    <source>
        <dbReference type="PIRSR" id="PIRSR606710-1"/>
    </source>
</evidence>
<dbReference type="EMBL" id="SLUB01000023">
    <property type="protein sequence ID" value="THE11851.1"/>
    <property type="molecule type" value="Genomic_DNA"/>
</dbReference>
<keyword evidence="9" id="KW-1185">Reference proteome</keyword>
<evidence type="ECO:0000256" key="1">
    <source>
        <dbReference type="ARBA" id="ARBA00009865"/>
    </source>
</evidence>
<evidence type="ECO:0000256" key="5">
    <source>
        <dbReference type="PIRSR" id="PIRSR606710-2"/>
    </source>
</evidence>
<feature type="active site" description="Proton donor" evidence="4">
    <location>
        <position position="173"/>
    </location>
</feature>
<dbReference type="Proteomes" id="UP000306477">
    <property type="component" value="Unassembled WGS sequence"/>
</dbReference>
<comment type="similarity">
    <text evidence="1 6">Belongs to the glycosyl hydrolase 43 family.</text>
</comment>
<evidence type="ECO:0000256" key="3">
    <source>
        <dbReference type="ARBA" id="ARBA00023295"/>
    </source>
</evidence>
<dbReference type="InterPro" id="IPR006710">
    <property type="entry name" value="Glyco_hydro_43"/>
</dbReference>
<dbReference type="PANTHER" id="PTHR42812">
    <property type="entry name" value="BETA-XYLOSIDASE"/>
    <property type="match status" value="1"/>
</dbReference>
<accession>A0A4S3PQC4</accession>
<dbReference type="GO" id="GO:0004553">
    <property type="term" value="F:hydrolase activity, hydrolyzing O-glycosyl compounds"/>
    <property type="evidence" value="ECO:0007669"/>
    <property type="project" value="InterPro"/>
</dbReference>
<protein>
    <submittedName>
        <fullName evidence="8">Glycoside hydrolase family 43 protein</fullName>
    </submittedName>
</protein>
<dbReference type="Pfam" id="PF17851">
    <property type="entry name" value="GH43_C2"/>
    <property type="match status" value="1"/>
</dbReference>
<dbReference type="InterPro" id="IPR051795">
    <property type="entry name" value="Glycosyl_Hydrlase_43"/>
</dbReference>
<evidence type="ECO:0000313" key="9">
    <source>
        <dbReference type="Proteomes" id="UP000306477"/>
    </source>
</evidence>